<keyword evidence="2" id="KW-1185">Reference proteome</keyword>
<reference evidence="1 2" key="1">
    <citation type="journal article" date="2019" name="Int. J. Syst. Evol. Microbiol.">
        <title>The Global Catalogue of Microorganisms (GCM) 10K type strain sequencing project: providing services to taxonomists for standard genome sequencing and annotation.</title>
        <authorList>
            <consortium name="The Broad Institute Genomics Platform"/>
            <consortium name="The Broad Institute Genome Sequencing Center for Infectious Disease"/>
            <person name="Wu L."/>
            <person name="Ma J."/>
        </authorList>
    </citation>
    <scope>NUCLEOTIDE SEQUENCE [LARGE SCALE GENOMIC DNA]</scope>
    <source>
        <strain evidence="1 2">JCM 14917</strain>
    </source>
</reference>
<evidence type="ECO:0008006" key="3">
    <source>
        <dbReference type="Google" id="ProtNLM"/>
    </source>
</evidence>
<comment type="caution">
    <text evidence="1">The sequence shown here is derived from an EMBL/GenBank/DDBJ whole genome shotgun (WGS) entry which is preliminary data.</text>
</comment>
<accession>A0ABN3AUL9</accession>
<protein>
    <recommendedName>
        <fullName evidence="3">Secreted protein</fullName>
    </recommendedName>
</protein>
<dbReference type="EMBL" id="BAAAON010000001">
    <property type="protein sequence ID" value="GAA2174763.1"/>
    <property type="molecule type" value="Genomic_DNA"/>
</dbReference>
<evidence type="ECO:0000313" key="1">
    <source>
        <dbReference type="EMBL" id="GAA2174763.1"/>
    </source>
</evidence>
<organism evidence="1 2">
    <name type="scientific">Arthrobacter parietis</name>
    <dbReference type="NCBI Taxonomy" id="271434"/>
    <lineage>
        <taxon>Bacteria</taxon>
        <taxon>Bacillati</taxon>
        <taxon>Actinomycetota</taxon>
        <taxon>Actinomycetes</taxon>
        <taxon>Micrococcales</taxon>
        <taxon>Micrococcaceae</taxon>
        <taxon>Arthrobacter</taxon>
    </lineage>
</organism>
<evidence type="ECO:0000313" key="2">
    <source>
        <dbReference type="Proteomes" id="UP001500974"/>
    </source>
</evidence>
<proteinExistence type="predicted"/>
<dbReference type="Proteomes" id="UP001500974">
    <property type="component" value="Unassembled WGS sequence"/>
</dbReference>
<name>A0ABN3AUL9_9MICC</name>
<gene>
    <name evidence="1" type="ORF">GCM10009784_14420</name>
</gene>
<sequence>MGLMLMASMAVPTASGSDGRLGVGFCESVGMLLSVAVGDEDGPADSVLGVVGGAAVSSVAG</sequence>